<dbReference type="Proteomes" id="UP001140511">
    <property type="component" value="Unassembled WGS sequence"/>
</dbReference>
<reference evidence="1" key="1">
    <citation type="submission" date="2022-09" db="EMBL/GenBank/DDBJ databases">
        <title>Chromosome-level assembly of Trichoderma breve T069, a fungus used in development of biopesticide product.</title>
        <authorList>
            <person name="Lin R."/>
            <person name="Liu T."/>
        </authorList>
    </citation>
    <scope>NUCLEOTIDE SEQUENCE</scope>
    <source>
        <strain evidence="1">T069</strain>
    </source>
</reference>
<proteinExistence type="predicted"/>
<name>A0A9W9B8M3_9HYPO</name>
<dbReference type="GeneID" id="80872904"/>
<comment type="caution">
    <text evidence="1">The sequence shown here is derived from an EMBL/GenBank/DDBJ whole genome shotgun (WGS) entry which is preliminary data.</text>
</comment>
<dbReference type="AlphaFoldDB" id="A0A9W9B8M3"/>
<organism evidence="1 2">
    <name type="scientific">Trichoderma breve</name>
    <dbReference type="NCBI Taxonomy" id="2034170"/>
    <lineage>
        <taxon>Eukaryota</taxon>
        <taxon>Fungi</taxon>
        <taxon>Dikarya</taxon>
        <taxon>Ascomycota</taxon>
        <taxon>Pezizomycotina</taxon>
        <taxon>Sordariomycetes</taxon>
        <taxon>Hypocreomycetidae</taxon>
        <taxon>Hypocreales</taxon>
        <taxon>Hypocreaceae</taxon>
        <taxon>Trichoderma</taxon>
    </lineage>
</organism>
<gene>
    <name evidence="1" type="ORF">T069G_11006</name>
</gene>
<dbReference type="EMBL" id="JAOPEN010000007">
    <property type="protein sequence ID" value="KAJ4855448.1"/>
    <property type="molecule type" value="Genomic_DNA"/>
</dbReference>
<evidence type="ECO:0000313" key="1">
    <source>
        <dbReference type="EMBL" id="KAJ4855448.1"/>
    </source>
</evidence>
<sequence>MQPISKISAAIASATQETTFALANINFDFSICKFEAPKEYRGVGQHLSERRRNAAEDGDEHIFARKLGALFSPVLPSTPQLVTAYGTRSSQIIEASSKKGLNNGPFQDWVGPDGTSIWAAATSGPGAIAVHLLACMLARIWPAREAVAIWEEIIAGRKAELSLVDQTDPLWVSASLAARIEISYQQISSWDASARSWLQVADTAKLRQQKQLELLASNLTIPVNQKPSTYSSVLEAWTTGLRFMENLVSGLPQSVQTGAEVLVLTSWHLYPDISVLGAGNPHPVPQRDELIPPGAMITLGQLSCSPDQNGEVYWSLPLAYLKYYGDPIVTSRSIGETTSRLTVLEFFLVVLGSVFCGLRVQEAGIDKACDLFLKVAELVDAATSRRSLQKPGSWLKYLAEAAKDYKDSSPNNEHQLGLMMRGHRRYKNFLAGPTEEPSPLSNLFDADALLRLVTDPEDKIECLRLLAPDIITQPNALLIRYPKPRSGIKTDEHFEAADHSRIFRDVYDTWEFTTAMIRSQNPRKGRVTRRLNVGTHIRWKIGSRSKHKGEKVRDLSTVQVMDRSESSFSWSEEESSSFGAIDTISNPPYECILGDPNEVALFKRYDAEIAGSSNLDIDVLLLILSRGWVNNVELLQLLDNGGPLQSKSTQCLESLRCLAAAADVYKLMPGATISASVFSKSLVDAIWMKEFSTPPKRYDSETDTPGKELPDKGSFFRGATLDPRQLFKSDSEPSLGTSGFFGISREQPKEFISELSNEHPRKRMKYEAEACKVNSVEQEPEPELELCKNGLLTYELSRAQTFACIAMFENRDVNLHPESLKKVMAMSAGNSIYVAMPLICDPFECPKENEVKHIIGNIGKPGVSLMIPPAPPKRKKVDEYVWKHATHALFDGQLDDSFNHTSLHLSFTKYKLPVNFSHGYQSVEGNFIETLISVFDKQEWIADLDILGAIDELMWERMPNSSKKECRHQQGENTPRFRLTSIDSWDEFLDKPSNSCIFRASNNWLARLSAAALNANLGSRTIILDTSKSPCWDCLGDLASNSPDDLSRDPPEDKNPLFIH</sequence>
<dbReference type="RefSeq" id="XP_056024506.1">
    <property type="nucleotide sequence ID" value="XM_056178216.1"/>
</dbReference>
<evidence type="ECO:0000313" key="2">
    <source>
        <dbReference type="Proteomes" id="UP001140511"/>
    </source>
</evidence>
<protein>
    <submittedName>
        <fullName evidence="1">Uncharacterized protein</fullName>
    </submittedName>
</protein>
<keyword evidence="2" id="KW-1185">Reference proteome</keyword>
<accession>A0A9W9B8M3</accession>